<organism evidence="1 2">
    <name type="scientific">Mycolicibacterium fortuitum</name>
    <name type="common">Mycobacterium fortuitum</name>
    <dbReference type="NCBI Taxonomy" id="1766"/>
    <lineage>
        <taxon>Bacteria</taxon>
        <taxon>Bacillati</taxon>
        <taxon>Actinomycetota</taxon>
        <taxon>Actinomycetes</taxon>
        <taxon>Mycobacteriales</taxon>
        <taxon>Mycobacteriaceae</taxon>
        <taxon>Mycolicibacterium</taxon>
    </lineage>
</organism>
<accession>A0AAE5AB57</accession>
<proteinExistence type="predicted"/>
<sequence>MDRITTRDELFAALDELVQAIDSPEVFTDEMSVQIFWERGRAHWEA</sequence>
<gene>
    <name evidence="1" type="ORF">R4485_01210</name>
</gene>
<comment type="caution">
    <text evidence="1">The sequence shown here is derived from an EMBL/GenBank/DDBJ whole genome shotgun (WGS) entry which is preliminary data.</text>
</comment>
<evidence type="ECO:0000313" key="2">
    <source>
        <dbReference type="Proteomes" id="UP001186041"/>
    </source>
</evidence>
<protein>
    <submittedName>
        <fullName evidence="1">Uncharacterized protein</fullName>
    </submittedName>
</protein>
<dbReference type="EMBL" id="JAWLVV010000001">
    <property type="protein sequence ID" value="MDV7288780.1"/>
    <property type="molecule type" value="Genomic_DNA"/>
</dbReference>
<reference evidence="1" key="1">
    <citation type="submission" date="2023-10" db="EMBL/GenBank/DDBJ databases">
        <title>Mycolicibacterium fortuitum clinical isolates causing pulmonary infections in humans.</title>
        <authorList>
            <person name="Mejia-Ponce P.M."/>
            <person name="Zenteno-Cuevas R."/>
            <person name="Licona-Cassani C."/>
        </authorList>
    </citation>
    <scope>NUCLEOTIDE SEQUENCE</scope>
    <source>
        <strain evidence="1">M8</strain>
    </source>
</reference>
<dbReference type="RefSeq" id="WP_260763121.1">
    <property type="nucleotide sequence ID" value="NZ_JAWLVK010000001.1"/>
</dbReference>
<dbReference type="Proteomes" id="UP001186041">
    <property type="component" value="Unassembled WGS sequence"/>
</dbReference>
<name>A0AAE5AB57_MYCFO</name>
<dbReference type="AlphaFoldDB" id="A0AAE5AB57"/>
<evidence type="ECO:0000313" key="1">
    <source>
        <dbReference type="EMBL" id="MDV7288780.1"/>
    </source>
</evidence>